<feature type="non-terminal residue" evidence="2">
    <location>
        <position position="1"/>
    </location>
</feature>
<evidence type="ECO:0000313" key="2">
    <source>
        <dbReference type="EMBL" id="RDX63015.1"/>
    </source>
</evidence>
<dbReference type="AlphaFoldDB" id="A0A371EAF9"/>
<name>A0A371EAF9_MUCPR</name>
<protein>
    <recommendedName>
        <fullName evidence="1">Tf2-1-like SH3-like domain-containing protein</fullName>
    </recommendedName>
</protein>
<keyword evidence="3" id="KW-1185">Reference proteome</keyword>
<dbReference type="OrthoDB" id="1600023at2759"/>
<evidence type="ECO:0000313" key="3">
    <source>
        <dbReference type="Proteomes" id="UP000257109"/>
    </source>
</evidence>
<evidence type="ECO:0000259" key="1">
    <source>
        <dbReference type="Pfam" id="PF24626"/>
    </source>
</evidence>
<dbReference type="EMBL" id="QJKJ01015129">
    <property type="protein sequence ID" value="RDX63015.1"/>
    <property type="molecule type" value="Genomic_DNA"/>
</dbReference>
<sequence length="142" mass="16485">MKLYMRHGVGHLCVGLNSVKSLVDKKSYHDKRMKALEFQEGNHMFLRVTPKTAVGRALKSCKLTSCFIGPYQISKRVGKVAYKISLPHLFQIFIIKYIHDPSHVIKLDNIQAKKKLTYEVLPLKVEDRRIKKIIRKEILLVK</sequence>
<organism evidence="2 3">
    <name type="scientific">Mucuna pruriens</name>
    <name type="common">Velvet bean</name>
    <name type="synonym">Dolichos pruriens</name>
    <dbReference type="NCBI Taxonomy" id="157652"/>
    <lineage>
        <taxon>Eukaryota</taxon>
        <taxon>Viridiplantae</taxon>
        <taxon>Streptophyta</taxon>
        <taxon>Embryophyta</taxon>
        <taxon>Tracheophyta</taxon>
        <taxon>Spermatophyta</taxon>
        <taxon>Magnoliopsida</taxon>
        <taxon>eudicotyledons</taxon>
        <taxon>Gunneridae</taxon>
        <taxon>Pentapetalae</taxon>
        <taxon>rosids</taxon>
        <taxon>fabids</taxon>
        <taxon>Fabales</taxon>
        <taxon>Fabaceae</taxon>
        <taxon>Papilionoideae</taxon>
        <taxon>50 kb inversion clade</taxon>
        <taxon>NPAAA clade</taxon>
        <taxon>indigoferoid/millettioid clade</taxon>
        <taxon>Phaseoleae</taxon>
        <taxon>Mucuna</taxon>
    </lineage>
</organism>
<dbReference type="InterPro" id="IPR056924">
    <property type="entry name" value="SH3_Tf2-1"/>
</dbReference>
<feature type="domain" description="Tf2-1-like SH3-like" evidence="1">
    <location>
        <begin position="41"/>
        <end position="91"/>
    </location>
</feature>
<dbReference type="PANTHER" id="PTHR46148:SF60">
    <property type="entry name" value="CHROMO DOMAIN-CONTAINING PROTEIN"/>
    <property type="match status" value="1"/>
</dbReference>
<proteinExistence type="predicted"/>
<feature type="non-terminal residue" evidence="2">
    <location>
        <position position="142"/>
    </location>
</feature>
<accession>A0A371EAF9</accession>
<reference evidence="2" key="1">
    <citation type="submission" date="2018-05" db="EMBL/GenBank/DDBJ databases">
        <title>Draft genome of Mucuna pruriens seed.</title>
        <authorList>
            <person name="Nnadi N.E."/>
            <person name="Vos R."/>
            <person name="Hasami M.H."/>
            <person name="Devisetty U.K."/>
            <person name="Aguiy J.C."/>
        </authorList>
    </citation>
    <scope>NUCLEOTIDE SEQUENCE [LARGE SCALE GENOMIC DNA]</scope>
    <source>
        <strain evidence="2">JCA_2017</strain>
    </source>
</reference>
<gene>
    <name evidence="2" type="ORF">CR513_58600</name>
</gene>
<dbReference type="Proteomes" id="UP000257109">
    <property type="component" value="Unassembled WGS sequence"/>
</dbReference>
<dbReference type="PANTHER" id="PTHR46148">
    <property type="entry name" value="CHROMO DOMAIN-CONTAINING PROTEIN"/>
    <property type="match status" value="1"/>
</dbReference>
<comment type="caution">
    <text evidence="2">The sequence shown here is derived from an EMBL/GenBank/DDBJ whole genome shotgun (WGS) entry which is preliminary data.</text>
</comment>
<dbReference type="Pfam" id="PF24626">
    <property type="entry name" value="SH3_Tf2-1"/>
    <property type="match status" value="1"/>
</dbReference>